<dbReference type="InterPro" id="IPR002491">
    <property type="entry name" value="ABC_transptr_periplasmic_BD"/>
</dbReference>
<dbReference type="Gene3D" id="3.40.50.1980">
    <property type="entry name" value="Nitrogenase molybdenum iron protein domain"/>
    <property type="match status" value="2"/>
</dbReference>
<feature type="domain" description="Fe/B12 periplasmic-binding" evidence="5">
    <location>
        <begin position="81"/>
        <end position="340"/>
    </location>
</feature>
<gene>
    <name evidence="6" type="ORF">FFV09_00465</name>
</gene>
<comment type="subcellular location">
    <subcellularLocation>
        <location evidence="1">Cell envelope</location>
    </subcellularLocation>
</comment>
<evidence type="ECO:0000313" key="7">
    <source>
        <dbReference type="Proteomes" id="UP000316968"/>
    </source>
</evidence>
<comment type="similarity">
    <text evidence="2">Belongs to the bacterial solute-binding protein 8 family.</text>
</comment>
<evidence type="ECO:0000256" key="2">
    <source>
        <dbReference type="ARBA" id="ARBA00008814"/>
    </source>
</evidence>
<dbReference type="KEGG" id="saca:FFV09_00465"/>
<evidence type="ECO:0000256" key="4">
    <source>
        <dbReference type="ARBA" id="ARBA00022729"/>
    </source>
</evidence>
<dbReference type="EMBL" id="CP041217">
    <property type="protein sequence ID" value="QDH19459.1"/>
    <property type="molecule type" value="Genomic_DNA"/>
</dbReference>
<proteinExistence type="inferred from homology"/>
<accession>A0A4Y6UP81</accession>
<dbReference type="SUPFAM" id="SSF53807">
    <property type="entry name" value="Helical backbone' metal receptor"/>
    <property type="match status" value="1"/>
</dbReference>
<dbReference type="GO" id="GO:1901678">
    <property type="term" value="P:iron coordination entity transport"/>
    <property type="evidence" value="ECO:0007669"/>
    <property type="project" value="UniProtKB-ARBA"/>
</dbReference>
<dbReference type="Proteomes" id="UP000316968">
    <property type="component" value="Chromosome"/>
</dbReference>
<keyword evidence="4" id="KW-0732">Signal</keyword>
<dbReference type="InterPro" id="IPR051313">
    <property type="entry name" value="Bact_iron-sidero_bind"/>
</dbReference>
<dbReference type="AlphaFoldDB" id="A0A4Y6UP81"/>
<protein>
    <submittedName>
        <fullName evidence="6">ABC transporter substrate-binding protein</fullName>
    </submittedName>
</protein>
<dbReference type="PANTHER" id="PTHR30532:SF29">
    <property type="entry name" value="FE(3+) DICITRATE-BINDING PERIPLASMIC PROTEIN"/>
    <property type="match status" value="1"/>
</dbReference>
<keyword evidence="3" id="KW-0813">Transport</keyword>
<name>A0A4Y6UP81_SACBS</name>
<dbReference type="Pfam" id="PF01497">
    <property type="entry name" value="Peripla_BP_2"/>
    <property type="match status" value="1"/>
</dbReference>
<evidence type="ECO:0000256" key="1">
    <source>
        <dbReference type="ARBA" id="ARBA00004196"/>
    </source>
</evidence>
<keyword evidence="7" id="KW-1185">Reference proteome</keyword>
<evidence type="ECO:0000256" key="3">
    <source>
        <dbReference type="ARBA" id="ARBA00022448"/>
    </source>
</evidence>
<evidence type="ECO:0000313" key="6">
    <source>
        <dbReference type="EMBL" id="QDH19459.1"/>
    </source>
</evidence>
<dbReference type="PROSITE" id="PS50983">
    <property type="entry name" value="FE_B12_PBP"/>
    <property type="match status" value="1"/>
</dbReference>
<dbReference type="PANTHER" id="PTHR30532">
    <property type="entry name" value="IRON III DICITRATE-BINDING PERIPLASMIC PROTEIN"/>
    <property type="match status" value="1"/>
</dbReference>
<reference evidence="6 7" key="1">
    <citation type="submission" date="2019-06" db="EMBL/GenBank/DDBJ databases">
        <title>Saccharibacillus brassicae sp. nov., an endophytic bacterium isolated from Chinese cabbage seeds (Brassica pekinensis).</title>
        <authorList>
            <person name="Jiang L."/>
            <person name="Lee J."/>
            <person name="Kim S.W."/>
        </authorList>
    </citation>
    <scope>NUCLEOTIDE SEQUENCE [LARGE SCALE GENOMIC DNA]</scope>
    <source>
        <strain evidence="7">KCTC 43072 / ATSA2</strain>
    </source>
</reference>
<sequence>MIINVGSTERTSQNEEVRRMNMNKKQNTIWAAAALLGLGLLAGCGSDSKPAASEASAPVSGSAIRLTGTSGDVDLAKPAARVAALEWSFAGDLLALGVTPVGIADDGKAAAMRKLNGGQPLDYAPLGERSAPDIEAILASAPDLILGDTDRHTAILDKLRAVAPTLILNSRKGSYDDSLGDFRQIAAAVGREAEGEARLKQHAEAMELLQAKAEKLPVRKVLIGVARKDGLNAHSAFSYAGQVIQRIGLENVASGSEEEPYPELGLEGIVEADPDAIFIATDDEMPITDQWAKTSVWQGLRAVKAGRVYEVDRDVWTRFRGITPAESIAGEAISRLESVSSQ</sequence>
<evidence type="ECO:0000259" key="5">
    <source>
        <dbReference type="PROSITE" id="PS50983"/>
    </source>
</evidence>
<dbReference type="OrthoDB" id="9793175at2"/>
<organism evidence="6 7">
    <name type="scientific">Saccharibacillus brassicae</name>
    <dbReference type="NCBI Taxonomy" id="2583377"/>
    <lineage>
        <taxon>Bacteria</taxon>
        <taxon>Bacillati</taxon>
        <taxon>Bacillota</taxon>
        <taxon>Bacilli</taxon>
        <taxon>Bacillales</taxon>
        <taxon>Paenibacillaceae</taxon>
        <taxon>Saccharibacillus</taxon>
    </lineage>
</organism>
<dbReference type="CDD" id="cd01146">
    <property type="entry name" value="FhuD"/>
    <property type="match status" value="1"/>
</dbReference>
<dbReference type="GO" id="GO:0030288">
    <property type="term" value="C:outer membrane-bounded periplasmic space"/>
    <property type="evidence" value="ECO:0007669"/>
    <property type="project" value="TreeGrafter"/>
</dbReference>